<comment type="caution">
    <text evidence="1">The sequence shown here is derived from an EMBL/GenBank/DDBJ whole genome shotgun (WGS) entry which is preliminary data.</text>
</comment>
<reference evidence="1 2" key="1">
    <citation type="submission" date="2023-03" db="EMBL/GenBank/DDBJ databases">
        <title>WGS of Gossypium arboreum.</title>
        <authorList>
            <person name="Yu D."/>
        </authorList>
    </citation>
    <scope>NUCLEOTIDE SEQUENCE [LARGE SCALE GENOMIC DNA]</scope>
    <source>
        <tissue evidence="1">Leaf</tissue>
    </source>
</reference>
<keyword evidence="2" id="KW-1185">Reference proteome</keyword>
<evidence type="ECO:0000313" key="1">
    <source>
        <dbReference type="EMBL" id="KAK5812464.1"/>
    </source>
</evidence>
<protein>
    <submittedName>
        <fullName evidence="1">Uncharacterized protein</fullName>
    </submittedName>
</protein>
<dbReference type="EMBL" id="JARKNE010000008">
    <property type="protein sequence ID" value="KAK5812464.1"/>
    <property type="molecule type" value="Genomic_DNA"/>
</dbReference>
<gene>
    <name evidence="1" type="ORF">PVK06_027894</name>
</gene>
<organism evidence="1 2">
    <name type="scientific">Gossypium arboreum</name>
    <name type="common">Tree cotton</name>
    <name type="synonym">Gossypium nanking</name>
    <dbReference type="NCBI Taxonomy" id="29729"/>
    <lineage>
        <taxon>Eukaryota</taxon>
        <taxon>Viridiplantae</taxon>
        <taxon>Streptophyta</taxon>
        <taxon>Embryophyta</taxon>
        <taxon>Tracheophyta</taxon>
        <taxon>Spermatophyta</taxon>
        <taxon>Magnoliopsida</taxon>
        <taxon>eudicotyledons</taxon>
        <taxon>Gunneridae</taxon>
        <taxon>Pentapetalae</taxon>
        <taxon>rosids</taxon>
        <taxon>malvids</taxon>
        <taxon>Malvales</taxon>
        <taxon>Malvaceae</taxon>
        <taxon>Malvoideae</taxon>
        <taxon>Gossypium</taxon>
    </lineage>
</organism>
<dbReference type="Proteomes" id="UP001358586">
    <property type="component" value="Chromosome 8"/>
</dbReference>
<name>A0ABR0P1G5_GOSAR</name>
<proteinExistence type="predicted"/>
<accession>A0ABR0P1G5</accession>
<evidence type="ECO:0000313" key="2">
    <source>
        <dbReference type="Proteomes" id="UP001358586"/>
    </source>
</evidence>
<sequence length="124" mass="14696">MEGVSDPIDVAVDLDIEITTNLELQLFFIESVDRPIHFQAIVGKMPTEEVKESISFSFDNGGKVRVNRSLHDIEVKKLEVIIPRKIFWGWLRFNVKWLVMWMLCQKKLRQHQWNQLKVLVYISR</sequence>